<dbReference type="HOGENOM" id="CLU_2626663_0_0_1"/>
<proteinExistence type="predicted"/>
<evidence type="ECO:0000313" key="1">
    <source>
        <dbReference type="EnsemblPlants" id="KQK94810"/>
    </source>
</evidence>
<reference evidence="2" key="1">
    <citation type="journal article" date="2012" name="Nat. Biotechnol.">
        <title>Reference genome sequence of the model plant Setaria.</title>
        <authorList>
            <person name="Bennetzen J.L."/>
            <person name="Schmutz J."/>
            <person name="Wang H."/>
            <person name="Percifield R."/>
            <person name="Hawkins J."/>
            <person name="Pontaroli A.C."/>
            <person name="Estep M."/>
            <person name="Feng L."/>
            <person name="Vaughn J.N."/>
            <person name="Grimwood J."/>
            <person name="Jenkins J."/>
            <person name="Barry K."/>
            <person name="Lindquist E."/>
            <person name="Hellsten U."/>
            <person name="Deshpande S."/>
            <person name="Wang X."/>
            <person name="Wu X."/>
            <person name="Mitros T."/>
            <person name="Triplett J."/>
            <person name="Yang X."/>
            <person name="Ye C.Y."/>
            <person name="Mauro-Herrera M."/>
            <person name="Wang L."/>
            <person name="Li P."/>
            <person name="Sharma M."/>
            <person name="Sharma R."/>
            <person name="Ronald P.C."/>
            <person name="Panaud O."/>
            <person name="Kellogg E.A."/>
            <person name="Brutnell T.P."/>
            <person name="Doust A.N."/>
            <person name="Tuskan G.A."/>
            <person name="Rokhsar D."/>
            <person name="Devos K.M."/>
        </authorList>
    </citation>
    <scope>NUCLEOTIDE SEQUENCE [LARGE SCALE GENOMIC DNA]</scope>
    <source>
        <strain evidence="2">cv. Yugu1</strain>
    </source>
</reference>
<dbReference type="AlphaFoldDB" id="K3ZKQ2"/>
<sequence>MAGLRRLSGGASDEDGVEDILGCVRHISLYQGVPHLFNTVFPFGKKNRASKNVGPQRLVCILTINISSANCMVLSRFL</sequence>
<dbReference type="EnsemblPlants" id="KQK94810">
    <property type="protein sequence ID" value="KQK94810"/>
    <property type="gene ID" value="SETIT_027158mg"/>
</dbReference>
<organism evidence="1 2">
    <name type="scientific">Setaria italica</name>
    <name type="common">Foxtail millet</name>
    <name type="synonym">Panicum italicum</name>
    <dbReference type="NCBI Taxonomy" id="4555"/>
    <lineage>
        <taxon>Eukaryota</taxon>
        <taxon>Viridiplantae</taxon>
        <taxon>Streptophyta</taxon>
        <taxon>Embryophyta</taxon>
        <taxon>Tracheophyta</taxon>
        <taxon>Spermatophyta</taxon>
        <taxon>Magnoliopsida</taxon>
        <taxon>Liliopsida</taxon>
        <taxon>Poales</taxon>
        <taxon>Poaceae</taxon>
        <taxon>PACMAD clade</taxon>
        <taxon>Panicoideae</taxon>
        <taxon>Panicodae</taxon>
        <taxon>Paniceae</taxon>
        <taxon>Cenchrinae</taxon>
        <taxon>Setaria</taxon>
    </lineage>
</organism>
<evidence type="ECO:0000313" key="2">
    <source>
        <dbReference type="Proteomes" id="UP000004995"/>
    </source>
</evidence>
<keyword evidence="2" id="KW-1185">Reference proteome</keyword>
<protein>
    <submittedName>
        <fullName evidence="1">Uncharacterized protein</fullName>
    </submittedName>
</protein>
<name>K3ZKQ2_SETIT</name>
<accession>K3ZKQ2</accession>
<dbReference type="InParanoid" id="K3ZKQ2"/>
<dbReference type="Proteomes" id="UP000004995">
    <property type="component" value="Unassembled WGS sequence"/>
</dbReference>
<dbReference type="EMBL" id="AGNK02005002">
    <property type="status" value="NOT_ANNOTATED_CDS"/>
    <property type="molecule type" value="Genomic_DNA"/>
</dbReference>
<reference evidence="1" key="2">
    <citation type="submission" date="2018-08" db="UniProtKB">
        <authorList>
            <consortium name="EnsemblPlants"/>
        </authorList>
    </citation>
    <scope>IDENTIFICATION</scope>
    <source>
        <strain evidence="1">Yugu1</strain>
    </source>
</reference>
<dbReference type="Gramene" id="KQK94810">
    <property type="protein sequence ID" value="KQK94810"/>
    <property type="gene ID" value="SETIT_027158mg"/>
</dbReference>